<keyword evidence="2" id="KW-0812">Transmembrane</keyword>
<reference evidence="3" key="1">
    <citation type="submission" date="2022-11" db="EMBL/GenBank/DDBJ databases">
        <authorList>
            <person name="Hyden B.L."/>
            <person name="Feng K."/>
            <person name="Yates T."/>
            <person name="Jawdy S."/>
            <person name="Smart L.B."/>
            <person name="Muchero W."/>
        </authorList>
    </citation>
    <scope>NUCLEOTIDE SEQUENCE</scope>
    <source>
        <tissue evidence="3">Shoot tip</tissue>
    </source>
</reference>
<evidence type="ECO:0000313" key="4">
    <source>
        <dbReference type="Proteomes" id="UP001151752"/>
    </source>
</evidence>
<feature type="compositionally biased region" description="Basic residues" evidence="1">
    <location>
        <begin position="1"/>
        <end position="12"/>
    </location>
</feature>
<evidence type="ECO:0000256" key="1">
    <source>
        <dbReference type="SAM" id="MobiDB-lite"/>
    </source>
</evidence>
<keyword evidence="2" id="KW-1133">Transmembrane helix</keyword>
<accession>A0A9Q0VQD9</accession>
<dbReference type="EMBL" id="JAPFFM010000008">
    <property type="protein sequence ID" value="KAJ6753106.1"/>
    <property type="molecule type" value="Genomic_DNA"/>
</dbReference>
<keyword evidence="2" id="KW-0472">Membrane</keyword>
<evidence type="ECO:0000256" key="2">
    <source>
        <dbReference type="SAM" id="Phobius"/>
    </source>
</evidence>
<evidence type="ECO:0000313" key="3">
    <source>
        <dbReference type="EMBL" id="KAJ6753106.1"/>
    </source>
</evidence>
<proteinExistence type="predicted"/>
<protein>
    <submittedName>
        <fullName evidence="3">Uncharacterized protein</fullName>
    </submittedName>
</protein>
<keyword evidence="4" id="KW-1185">Reference proteome</keyword>
<dbReference type="AlphaFoldDB" id="A0A9Q0VQD9"/>
<comment type="caution">
    <text evidence="3">The sequence shown here is derived from an EMBL/GenBank/DDBJ whole genome shotgun (WGS) entry which is preliminary data.</text>
</comment>
<dbReference type="Proteomes" id="UP001151752">
    <property type="component" value="Unassembled WGS sequence"/>
</dbReference>
<gene>
    <name evidence="3" type="ORF">OIU74_027879</name>
</gene>
<feature type="transmembrane region" description="Helical" evidence="2">
    <location>
        <begin position="30"/>
        <end position="55"/>
    </location>
</feature>
<organism evidence="3 4">
    <name type="scientific">Salix koriyanagi</name>
    <dbReference type="NCBI Taxonomy" id="2511006"/>
    <lineage>
        <taxon>Eukaryota</taxon>
        <taxon>Viridiplantae</taxon>
        <taxon>Streptophyta</taxon>
        <taxon>Embryophyta</taxon>
        <taxon>Tracheophyta</taxon>
        <taxon>Spermatophyta</taxon>
        <taxon>Magnoliopsida</taxon>
        <taxon>eudicotyledons</taxon>
        <taxon>Gunneridae</taxon>
        <taxon>Pentapetalae</taxon>
        <taxon>rosids</taxon>
        <taxon>fabids</taxon>
        <taxon>Malpighiales</taxon>
        <taxon>Salicaceae</taxon>
        <taxon>Saliceae</taxon>
        <taxon>Salix</taxon>
    </lineage>
</organism>
<feature type="region of interest" description="Disordered" evidence="1">
    <location>
        <begin position="1"/>
        <end position="30"/>
    </location>
</feature>
<name>A0A9Q0VQD9_9ROSI</name>
<reference evidence="3" key="2">
    <citation type="journal article" date="2023" name="Int. J. Mol. Sci.">
        <title>De Novo Assembly and Annotation of 11 Diverse Shrub Willow (Salix) Genomes Reveals Novel Gene Organization in Sex-Linked Regions.</title>
        <authorList>
            <person name="Hyden B."/>
            <person name="Feng K."/>
            <person name="Yates T.B."/>
            <person name="Jawdy S."/>
            <person name="Cereghino C."/>
            <person name="Smart L.B."/>
            <person name="Muchero W."/>
        </authorList>
    </citation>
    <scope>NUCLEOTIDE SEQUENCE</scope>
    <source>
        <tissue evidence="3">Shoot tip</tissue>
    </source>
</reference>
<sequence length="63" mass="7185">MTIKKKKKKRKGKASDKVKGKRKRKRNSEVHVSMTLATIFPHCSFNGPATLLLLFTEKGRTMP</sequence>